<name>A0A101I041_UNCT6</name>
<gene>
    <name evidence="1" type="ORF">XE03_1371</name>
</gene>
<sequence length="44" mass="5340">MFKLKKCSVRLQSDNKTKTIHLKMEDKEYLQKARKIFEKIEAKL</sequence>
<dbReference type="EMBL" id="LGGX01000015">
    <property type="protein sequence ID" value="KUK86582.1"/>
    <property type="molecule type" value="Genomic_DNA"/>
</dbReference>
<evidence type="ECO:0000313" key="1">
    <source>
        <dbReference type="EMBL" id="KUK86582.1"/>
    </source>
</evidence>
<organism evidence="1 2">
    <name type="scientific">candidate division TA06 bacterium 34_109</name>
    <dbReference type="NCBI Taxonomy" id="1635277"/>
    <lineage>
        <taxon>Bacteria</taxon>
        <taxon>Bacteria division TA06</taxon>
    </lineage>
</organism>
<dbReference type="AlphaFoldDB" id="A0A101I041"/>
<evidence type="ECO:0000313" key="2">
    <source>
        <dbReference type="Proteomes" id="UP000053467"/>
    </source>
</evidence>
<reference evidence="2" key="1">
    <citation type="journal article" date="2015" name="MBio">
        <title>Genome-Resolved Metagenomic Analysis Reveals Roles for Candidate Phyla and Other Microbial Community Members in Biogeochemical Transformations in Oil Reservoirs.</title>
        <authorList>
            <person name="Hu P."/>
            <person name="Tom L."/>
            <person name="Singh A."/>
            <person name="Thomas B.C."/>
            <person name="Baker B.J."/>
            <person name="Piceno Y.M."/>
            <person name="Andersen G.L."/>
            <person name="Banfield J.F."/>
        </authorList>
    </citation>
    <scope>NUCLEOTIDE SEQUENCE [LARGE SCALE GENOMIC DNA]</scope>
</reference>
<proteinExistence type="predicted"/>
<accession>A0A101I041</accession>
<dbReference type="Proteomes" id="UP000053467">
    <property type="component" value="Unassembled WGS sequence"/>
</dbReference>
<comment type="caution">
    <text evidence="1">The sequence shown here is derived from an EMBL/GenBank/DDBJ whole genome shotgun (WGS) entry which is preliminary data.</text>
</comment>
<protein>
    <submittedName>
        <fullName evidence="1">Uncharacterized protein</fullName>
    </submittedName>
</protein>